<evidence type="ECO:0000256" key="5">
    <source>
        <dbReference type="ARBA" id="ARBA00013150"/>
    </source>
</evidence>
<evidence type="ECO:0000256" key="4">
    <source>
        <dbReference type="ARBA" id="ARBA00011738"/>
    </source>
</evidence>
<dbReference type="Gene3D" id="3.40.50.920">
    <property type="match status" value="1"/>
</dbReference>
<keyword evidence="14" id="KW-1185">Reference proteome</keyword>
<keyword evidence="9" id="KW-0784">Thiamine biosynthesis</keyword>
<keyword evidence="6" id="KW-0808">Transferase</keyword>
<dbReference type="InterPro" id="IPR029061">
    <property type="entry name" value="THDP-binding"/>
</dbReference>
<proteinExistence type="inferred from homology"/>
<keyword evidence="8" id="KW-0460">Magnesium</keyword>
<dbReference type="PATRIC" id="fig|796944.3.peg.1779"/>
<accession>G9WVW2</accession>
<dbReference type="Pfam" id="PF02779">
    <property type="entry name" value="Transket_pyr"/>
    <property type="match status" value="1"/>
</dbReference>
<dbReference type="EMBL" id="AFZD01000018">
    <property type="protein sequence ID" value="EHL10899.1"/>
    <property type="molecule type" value="Genomic_DNA"/>
</dbReference>
<dbReference type="InterPro" id="IPR033248">
    <property type="entry name" value="Transketolase_C"/>
</dbReference>
<evidence type="ECO:0000256" key="8">
    <source>
        <dbReference type="ARBA" id="ARBA00022842"/>
    </source>
</evidence>
<dbReference type="UniPathway" id="UPA00064">
    <property type="reaction ID" value="UER00091"/>
</dbReference>
<dbReference type="NCBIfam" id="NF008968">
    <property type="entry name" value="PRK12315.1"/>
    <property type="match status" value="1"/>
</dbReference>
<dbReference type="EC" id="2.2.1.7" evidence="5"/>
<reference evidence="13 14" key="1">
    <citation type="submission" date="2011-08" db="EMBL/GenBank/DDBJ databases">
        <title>The Genome Sequence of Oribacterium sp. ACB7.</title>
        <authorList>
            <consortium name="The Broad Institute Genome Sequencing Platform"/>
            <person name="Earl A."/>
            <person name="Ward D."/>
            <person name="Feldgarden M."/>
            <person name="Gevers D."/>
            <person name="Sizova M."/>
            <person name="Hazen A."/>
            <person name="Epstein S."/>
            <person name="Young S.K."/>
            <person name="Zeng Q."/>
            <person name="Gargeya S."/>
            <person name="Fitzgerald M."/>
            <person name="Haas B."/>
            <person name="Abouelleil A."/>
            <person name="Alvarado L."/>
            <person name="Arachchi H.M."/>
            <person name="Berlin A."/>
            <person name="Brown A."/>
            <person name="Chapman S.B."/>
            <person name="Chen Z."/>
            <person name="Dunbar C."/>
            <person name="Freedman E."/>
            <person name="Gearin G."/>
            <person name="Gellesch M."/>
            <person name="Goldberg J."/>
            <person name="Griggs A."/>
            <person name="Gujja S."/>
            <person name="Heiman D."/>
            <person name="Howarth C."/>
            <person name="Larson L."/>
            <person name="Lui A."/>
            <person name="MacDonald P.J.P."/>
            <person name="Montmayeur A."/>
            <person name="Murphy C."/>
            <person name="Neiman D."/>
            <person name="Pearson M."/>
            <person name="Priest M."/>
            <person name="Roberts A."/>
            <person name="Saif S."/>
            <person name="Shea T."/>
            <person name="Shenoy N."/>
            <person name="Sisk P."/>
            <person name="Stolte C."/>
            <person name="Sykes S."/>
            <person name="Wortman J."/>
            <person name="Nusbaum C."/>
            <person name="Birren B."/>
        </authorList>
    </citation>
    <scope>NUCLEOTIDE SEQUENCE [LARGE SCALE GENOMIC DNA]</scope>
    <source>
        <strain evidence="13 14">ACB7</strain>
    </source>
</reference>
<comment type="cofactor">
    <cofactor evidence="1">
        <name>Mg(2+)</name>
        <dbReference type="ChEBI" id="CHEBI:18420"/>
    </cofactor>
</comment>
<evidence type="ECO:0000256" key="1">
    <source>
        <dbReference type="ARBA" id="ARBA00001946"/>
    </source>
</evidence>
<dbReference type="SUPFAM" id="SSF52518">
    <property type="entry name" value="Thiamin diphosphate-binding fold (THDP-binding)"/>
    <property type="match status" value="1"/>
</dbReference>
<dbReference type="RefSeq" id="WP_009536859.1">
    <property type="nucleotide sequence ID" value="NZ_JH414505.1"/>
</dbReference>
<dbReference type="InterPro" id="IPR009014">
    <property type="entry name" value="Transketo_C/PFOR_II"/>
</dbReference>
<dbReference type="GO" id="GO:0008661">
    <property type="term" value="F:1-deoxy-D-xylulose-5-phosphate synthase activity"/>
    <property type="evidence" value="ECO:0007669"/>
    <property type="project" value="UniProtKB-EC"/>
</dbReference>
<evidence type="ECO:0000256" key="7">
    <source>
        <dbReference type="ARBA" id="ARBA00022723"/>
    </source>
</evidence>
<dbReference type="NCBIfam" id="NF003933">
    <property type="entry name" value="PRK05444.2-2"/>
    <property type="match status" value="1"/>
</dbReference>
<comment type="subunit">
    <text evidence="4">Homodimer.</text>
</comment>
<dbReference type="CDD" id="cd07033">
    <property type="entry name" value="TPP_PYR_DXS_TK_like"/>
    <property type="match status" value="1"/>
</dbReference>
<dbReference type="SMART" id="SM00861">
    <property type="entry name" value="Transket_pyr"/>
    <property type="match status" value="1"/>
</dbReference>
<keyword evidence="11" id="KW-0414">Isoprene biosynthesis</keyword>
<dbReference type="PANTHER" id="PTHR43322">
    <property type="entry name" value="1-D-DEOXYXYLULOSE 5-PHOSPHATE SYNTHASE-RELATED"/>
    <property type="match status" value="1"/>
</dbReference>
<dbReference type="PANTHER" id="PTHR43322:SF1">
    <property type="entry name" value="1-DEOXY-D-XYLULOSE-5-PHOSPHATE SYNTHASE"/>
    <property type="match status" value="1"/>
</dbReference>
<evidence type="ECO:0000256" key="9">
    <source>
        <dbReference type="ARBA" id="ARBA00022977"/>
    </source>
</evidence>
<evidence type="ECO:0000256" key="2">
    <source>
        <dbReference type="ARBA" id="ARBA00004980"/>
    </source>
</evidence>
<gene>
    <name evidence="13" type="ORF">HMPREF9624_01046</name>
</gene>
<name>G9WVW2_9FIRM</name>
<dbReference type="HOGENOM" id="CLU_009227_1_4_9"/>
<dbReference type="GO" id="GO:0005829">
    <property type="term" value="C:cytosol"/>
    <property type="evidence" value="ECO:0007669"/>
    <property type="project" value="TreeGrafter"/>
</dbReference>
<evidence type="ECO:0000256" key="6">
    <source>
        <dbReference type="ARBA" id="ARBA00022679"/>
    </source>
</evidence>
<comment type="similarity">
    <text evidence="3">Belongs to the transketolase family. DXPS subfamily.</text>
</comment>
<dbReference type="InterPro" id="IPR005475">
    <property type="entry name" value="Transketolase-like_Pyr-bd"/>
</dbReference>
<organism evidence="13 14">
    <name type="scientific">Oribacterium asaccharolyticum ACB7</name>
    <dbReference type="NCBI Taxonomy" id="796944"/>
    <lineage>
        <taxon>Bacteria</taxon>
        <taxon>Bacillati</taxon>
        <taxon>Bacillota</taxon>
        <taxon>Clostridia</taxon>
        <taxon>Lachnospirales</taxon>
        <taxon>Lachnospiraceae</taxon>
        <taxon>Oribacterium</taxon>
    </lineage>
</organism>
<comment type="caution">
    <text evidence="13">The sequence shown here is derived from an EMBL/GenBank/DDBJ whole genome shotgun (WGS) entry which is preliminary data.</text>
</comment>
<dbReference type="AlphaFoldDB" id="G9WVW2"/>
<keyword evidence="7" id="KW-0479">Metal-binding</keyword>
<dbReference type="CDD" id="cd02007">
    <property type="entry name" value="TPP_DXS"/>
    <property type="match status" value="1"/>
</dbReference>
<evidence type="ECO:0000256" key="10">
    <source>
        <dbReference type="ARBA" id="ARBA00023052"/>
    </source>
</evidence>
<dbReference type="Gene3D" id="3.40.50.970">
    <property type="match status" value="2"/>
</dbReference>
<dbReference type="GO" id="GO:0046872">
    <property type="term" value="F:metal ion binding"/>
    <property type="evidence" value="ECO:0007669"/>
    <property type="project" value="UniProtKB-KW"/>
</dbReference>
<protein>
    <recommendedName>
        <fullName evidence="5">1-deoxy-D-xylulose-5-phosphate synthase</fullName>
        <ecNumber evidence="5">2.2.1.7</ecNumber>
    </recommendedName>
</protein>
<evidence type="ECO:0000313" key="13">
    <source>
        <dbReference type="EMBL" id="EHL10899.1"/>
    </source>
</evidence>
<dbReference type="GO" id="GO:0019288">
    <property type="term" value="P:isopentenyl diphosphate biosynthetic process, methylerythritol 4-phosphate pathway"/>
    <property type="evidence" value="ECO:0007669"/>
    <property type="project" value="TreeGrafter"/>
</dbReference>
<sequence length="584" mass="65001">MVLERINGPEDLKGLTKEERDTLAREMRENLIQRASLHMGHVGPDLGFVEATIALHTVFDAPNDHLIFDVSHQTYPHKMLTGRREAYMDPEHYDDVGPYTDPKESPYDLYSIGHTSTSVDLAIGMAKARDILGGKEHVVGIIGDGSLSGGMALEGLNVAGEMDSPLILVLNDNDQSIAENHGGMYKKLAELRETKGEAKDNIFRGMGLEYLYEGNGNDVESLVRIFEKAKSFKRPVLVHIFTRKGMGLPYAEEHKEEWHWHMPFYRETGKTREEWEFGEDLSDRTADFLLRKMKKDPSILVITAGVPGGMGFTAEKRREAGERFIDTGIAEQSGVTLACGAAKRGAKALFFTSATFLQRAYDQISHDAGINSLPITIVVNSASLFGMSDKTHLGLYLSSMANSIPNLFVLAPAFKEEYFAMLDYSMEQRERPMLILAPSDVVEDELPVEKDFGKPAFRTVKAGKDVAIFAPGSIYGEGKAAVELLQEKYGITATLIEPTILSHLDEECLQTLKKEHKLVVVLEDGILDGGLGEKIARYYGMDEMKVLCLGLNKEFYDEYDVTELLKEQKMDRESIAEAVVKGLQ</sequence>
<evidence type="ECO:0000313" key="14">
    <source>
        <dbReference type="Proteomes" id="UP000003527"/>
    </source>
</evidence>
<dbReference type="Proteomes" id="UP000003527">
    <property type="component" value="Unassembled WGS sequence"/>
</dbReference>
<dbReference type="SUPFAM" id="SSF52922">
    <property type="entry name" value="TK C-terminal domain-like"/>
    <property type="match status" value="1"/>
</dbReference>
<dbReference type="Pfam" id="PF13292">
    <property type="entry name" value="DXP_synthase_N"/>
    <property type="match status" value="2"/>
</dbReference>
<evidence type="ECO:0000259" key="12">
    <source>
        <dbReference type="SMART" id="SM00861"/>
    </source>
</evidence>
<keyword evidence="10" id="KW-0786">Thiamine pyrophosphate</keyword>
<feature type="domain" description="Transketolase-like pyrimidine-binding" evidence="12">
    <location>
        <begin position="279"/>
        <end position="444"/>
    </location>
</feature>
<dbReference type="InterPro" id="IPR005477">
    <property type="entry name" value="Dxylulose-5-P_synthase"/>
</dbReference>
<dbReference type="Pfam" id="PF02780">
    <property type="entry name" value="Transketolase_C"/>
    <property type="match status" value="1"/>
</dbReference>
<dbReference type="GO" id="GO:0009228">
    <property type="term" value="P:thiamine biosynthetic process"/>
    <property type="evidence" value="ECO:0007669"/>
    <property type="project" value="UniProtKB-KW"/>
</dbReference>
<evidence type="ECO:0000256" key="11">
    <source>
        <dbReference type="ARBA" id="ARBA00023229"/>
    </source>
</evidence>
<evidence type="ECO:0000256" key="3">
    <source>
        <dbReference type="ARBA" id="ARBA00011081"/>
    </source>
</evidence>
<comment type="pathway">
    <text evidence="2">Metabolic intermediate biosynthesis; 1-deoxy-D-xylulose 5-phosphate biosynthesis; 1-deoxy-D-xylulose 5-phosphate from D-glyceraldehyde 3-phosphate and pyruvate: step 1/1.</text>
</comment>
<dbReference type="GO" id="GO:0016114">
    <property type="term" value="P:terpenoid biosynthetic process"/>
    <property type="evidence" value="ECO:0007669"/>
    <property type="project" value="InterPro"/>
</dbReference>